<accession>A0ABT7XW54</accession>
<comment type="subcellular location">
    <subcellularLocation>
        <location evidence="1 15">Cell inner membrane</location>
        <topology evidence="1 15">Peripheral membrane protein</topology>
        <orientation evidence="1 15">Cytoplasmic side</orientation>
    </subcellularLocation>
</comment>
<name>A0ABT7XW54_9VIBR</name>
<protein>
    <recommendedName>
        <fullName evidence="13 15">3-deoxy-D-manno-octulosonic acid kinase</fullName>
        <shortName evidence="15">Kdo kinase</shortName>
        <ecNumber evidence="4 15">2.7.1.166</ecNumber>
    </recommendedName>
</protein>
<keyword evidence="12 15" id="KW-0472">Membrane</keyword>
<keyword evidence="8 15" id="KW-0547">Nucleotide-binding</keyword>
<feature type="active site" evidence="15">
    <location>
        <position position="167"/>
    </location>
</feature>
<keyword evidence="9 15" id="KW-0418">Kinase</keyword>
<evidence type="ECO:0000256" key="12">
    <source>
        <dbReference type="ARBA" id="ARBA00023136"/>
    </source>
</evidence>
<keyword evidence="6 15" id="KW-0997">Cell inner membrane</keyword>
<evidence type="ECO:0000256" key="15">
    <source>
        <dbReference type="HAMAP-Rule" id="MF_00521"/>
    </source>
</evidence>
<dbReference type="NCBIfam" id="NF002475">
    <property type="entry name" value="PRK01723.1"/>
    <property type="match status" value="1"/>
</dbReference>
<evidence type="ECO:0000256" key="9">
    <source>
        <dbReference type="ARBA" id="ARBA00022777"/>
    </source>
</evidence>
<evidence type="ECO:0000256" key="11">
    <source>
        <dbReference type="ARBA" id="ARBA00022985"/>
    </source>
</evidence>
<comment type="caution">
    <text evidence="16">The sequence shown here is derived from an EMBL/GenBank/DDBJ whole genome shotgun (WGS) entry which is preliminary data.</text>
</comment>
<evidence type="ECO:0000256" key="13">
    <source>
        <dbReference type="ARBA" id="ARBA00029511"/>
    </source>
</evidence>
<dbReference type="EC" id="2.7.1.166" evidence="4 15"/>
<evidence type="ECO:0000313" key="16">
    <source>
        <dbReference type="EMBL" id="MDN2479975.1"/>
    </source>
</evidence>
<reference evidence="16" key="1">
    <citation type="submission" date="2024-05" db="EMBL/GenBank/DDBJ databases">
        <title>Genome Sequences of Four Agar- Degrading Marine Bacteria.</title>
        <authorList>
            <person name="Phillips E.K."/>
            <person name="Shaffer J.C."/>
            <person name="Henson M.W."/>
            <person name="Temperton B."/>
            <person name="Thrash C.J."/>
            <person name="Martin M.O."/>
        </authorList>
    </citation>
    <scope>NUCLEOTIDE SEQUENCE</scope>
    <source>
        <strain evidence="16">EKP203</strain>
    </source>
</reference>
<evidence type="ECO:0000256" key="2">
    <source>
        <dbReference type="ARBA" id="ARBA00004713"/>
    </source>
</evidence>
<evidence type="ECO:0000256" key="5">
    <source>
        <dbReference type="ARBA" id="ARBA00022475"/>
    </source>
</evidence>
<evidence type="ECO:0000256" key="6">
    <source>
        <dbReference type="ARBA" id="ARBA00022519"/>
    </source>
</evidence>
<comment type="pathway">
    <text evidence="2 15">Bacterial outer membrane biogenesis; LPS core biosynthesis.</text>
</comment>
<evidence type="ECO:0000313" key="17">
    <source>
        <dbReference type="Proteomes" id="UP001169719"/>
    </source>
</evidence>
<evidence type="ECO:0000256" key="1">
    <source>
        <dbReference type="ARBA" id="ARBA00004515"/>
    </source>
</evidence>
<evidence type="ECO:0000256" key="3">
    <source>
        <dbReference type="ARBA" id="ARBA00010327"/>
    </source>
</evidence>
<keyword evidence="17" id="KW-1185">Reference proteome</keyword>
<dbReference type="EMBL" id="JAUEOZ010000001">
    <property type="protein sequence ID" value="MDN2479975.1"/>
    <property type="molecule type" value="Genomic_DNA"/>
</dbReference>
<dbReference type="Proteomes" id="UP001169719">
    <property type="component" value="Unassembled WGS sequence"/>
</dbReference>
<dbReference type="InterPro" id="IPR022826">
    <property type="entry name" value="KDO_kinase"/>
</dbReference>
<organism evidence="16 17">
    <name type="scientific">Vibrio agarivorans</name>
    <dbReference type="NCBI Taxonomy" id="153622"/>
    <lineage>
        <taxon>Bacteria</taxon>
        <taxon>Pseudomonadati</taxon>
        <taxon>Pseudomonadota</taxon>
        <taxon>Gammaproteobacteria</taxon>
        <taxon>Vibrionales</taxon>
        <taxon>Vibrionaceae</taxon>
        <taxon>Vibrio</taxon>
    </lineage>
</organism>
<comment type="function">
    <text evidence="15">Catalyzes the ATP-dependent phosphorylation of the 3-deoxy-D-manno-octulosonic acid (Kdo) residue in Kdo-lipid IV(A) at the 4-OH position.</text>
</comment>
<gene>
    <name evidence="15" type="primary">kdkA</name>
    <name evidence="16" type="ORF">QWJ08_00850</name>
</gene>
<evidence type="ECO:0000256" key="10">
    <source>
        <dbReference type="ARBA" id="ARBA00022840"/>
    </source>
</evidence>
<keyword evidence="11 15" id="KW-0448">Lipopolysaccharide biosynthesis</keyword>
<comment type="similarity">
    <text evidence="3 15">Belongs to the protein kinase superfamily. KdkA/RfaP family.</text>
</comment>
<evidence type="ECO:0000256" key="7">
    <source>
        <dbReference type="ARBA" id="ARBA00022679"/>
    </source>
</evidence>
<dbReference type="RefSeq" id="WP_289960298.1">
    <property type="nucleotide sequence ID" value="NZ_JAUEOZ010000001.1"/>
</dbReference>
<evidence type="ECO:0000256" key="4">
    <source>
        <dbReference type="ARBA" id="ARBA00011988"/>
    </source>
</evidence>
<proteinExistence type="inferred from homology"/>
<keyword evidence="10 15" id="KW-0067">ATP-binding</keyword>
<keyword evidence="7 15" id="KW-0808">Transferase</keyword>
<evidence type="ECO:0000256" key="14">
    <source>
        <dbReference type="ARBA" id="ARBA00034417"/>
    </source>
</evidence>
<dbReference type="InterPro" id="IPR011009">
    <property type="entry name" value="Kinase-like_dom_sf"/>
</dbReference>
<dbReference type="GO" id="GO:0016301">
    <property type="term" value="F:kinase activity"/>
    <property type="evidence" value="ECO:0007669"/>
    <property type="project" value="UniProtKB-KW"/>
</dbReference>
<dbReference type="Pfam" id="PF06293">
    <property type="entry name" value="Kdo"/>
    <property type="match status" value="1"/>
</dbReference>
<dbReference type="SUPFAM" id="SSF56112">
    <property type="entry name" value="Protein kinase-like (PK-like)"/>
    <property type="match status" value="1"/>
</dbReference>
<comment type="catalytic activity">
    <reaction evidence="14 15">
        <text>an alpha-Kdo-(2-&gt;6)-lipid IVA + ATP = a 4-O-phospho-alpha-Kdo-(2-&gt;6)-lipid IVA + ADP + H(+)</text>
        <dbReference type="Rhea" id="RHEA:74271"/>
        <dbReference type="ChEBI" id="CHEBI:15378"/>
        <dbReference type="ChEBI" id="CHEBI:30616"/>
        <dbReference type="ChEBI" id="CHEBI:176428"/>
        <dbReference type="ChEBI" id="CHEBI:193140"/>
        <dbReference type="ChEBI" id="CHEBI:456216"/>
        <dbReference type="EC" id="2.7.1.166"/>
    </reaction>
</comment>
<dbReference type="HAMAP" id="MF_00521">
    <property type="entry name" value="KDO_kinase"/>
    <property type="match status" value="1"/>
</dbReference>
<dbReference type="Gene3D" id="1.10.510.10">
    <property type="entry name" value="Transferase(Phosphotransferase) domain 1"/>
    <property type="match status" value="1"/>
</dbReference>
<evidence type="ECO:0000256" key="8">
    <source>
        <dbReference type="ARBA" id="ARBA00022741"/>
    </source>
</evidence>
<keyword evidence="5 15" id="KW-1003">Cell membrane</keyword>
<sequence length="239" mass="26855">MLRYKQVNNTHYWYNPEILSEDVESAFNIDFWNNQDAIIGSAQGRGTTWFVRGVKGDFAIRHYRRGGLLGKLVEDGYLNLGLKRSRSYQELTILQDLSNKGVNVPTPVAARVCQGFASYTADIITGKIAGASDLFTLLGQGRQSNINFHAIGCQIRKMHDAGVNHTDLNIHNILLDDSDTVWIIDFDKCYFSSGDEWKKSNLKRLFRSFEKEAKKGAIQHDSSNLDALLSGYRALSSKG</sequence>